<dbReference type="PRINTS" id="PR00411">
    <property type="entry name" value="PNDRDTASEI"/>
</dbReference>
<dbReference type="AlphaFoldDB" id="A0A1D2JG45"/>
<dbReference type="PANTHER" id="PTHR43735">
    <property type="entry name" value="APOPTOSIS-INDUCING FACTOR 1"/>
    <property type="match status" value="1"/>
</dbReference>
<dbReference type="PANTHER" id="PTHR43735:SF24">
    <property type="entry name" value="NUCLEOTIDE-DISULPHIDE OXIDOREDUCTASE AMID-LIKE, PUTATIVE (AFU_ORTHOLOGUE AFUA_1G17180)-RELATED"/>
    <property type="match status" value="1"/>
</dbReference>
<evidence type="ECO:0000313" key="2">
    <source>
        <dbReference type="EMBL" id="ODH32673.1"/>
    </source>
</evidence>
<dbReference type="PRINTS" id="PR00368">
    <property type="entry name" value="FADPNR"/>
</dbReference>
<evidence type="ECO:0000259" key="1">
    <source>
        <dbReference type="Pfam" id="PF07992"/>
    </source>
</evidence>
<accession>A0A1D2JG45</accession>
<gene>
    <name evidence="2" type="ORF">ACO22_03367</name>
</gene>
<name>A0A1D2JG45_PARBR</name>
<dbReference type="SUPFAM" id="SSF51905">
    <property type="entry name" value="FAD/NAD(P)-binding domain"/>
    <property type="match status" value="1"/>
</dbReference>
<dbReference type="GO" id="GO:0005737">
    <property type="term" value="C:cytoplasm"/>
    <property type="evidence" value="ECO:0007669"/>
    <property type="project" value="TreeGrafter"/>
</dbReference>
<protein>
    <recommendedName>
        <fullName evidence="1">FAD/NAD(P)-binding domain-containing protein</fullName>
    </recommendedName>
</protein>
<proteinExistence type="predicted"/>
<reference evidence="2 3" key="1">
    <citation type="submission" date="2016-06" db="EMBL/GenBank/DDBJ databases">
        <authorList>
            <person name="Kjaerup R.B."/>
            <person name="Dalgaard T.S."/>
            <person name="Juul-Madsen H.R."/>
        </authorList>
    </citation>
    <scope>NUCLEOTIDE SEQUENCE [LARGE SCALE GENOMIC DNA]</scope>
    <source>
        <strain evidence="2 3">Pb300</strain>
    </source>
</reference>
<dbReference type="OrthoDB" id="202203at2759"/>
<dbReference type="InterPro" id="IPR036188">
    <property type="entry name" value="FAD/NAD-bd_sf"/>
</dbReference>
<dbReference type="EMBL" id="LZYO01000114">
    <property type="protein sequence ID" value="ODH32673.1"/>
    <property type="molecule type" value="Genomic_DNA"/>
</dbReference>
<dbReference type="VEuPathDB" id="FungiDB:PABG_03724"/>
<comment type="caution">
    <text evidence="2">The sequence shown here is derived from an EMBL/GenBank/DDBJ whole genome shotgun (WGS) entry which is preliminary data.</text>
</comment>
<dbReference type="GO" id="GO:0004174">
    <property type="term" value="F:electron-transferring-flavoprotein dehydrogenase activity"/>
    <property type="evidence" value="ECO:0007669"/>
    <property type="project" value="TreeGrafter"/>
</dbReference>
<dbReference type="Proteomes" id="UP000242814">
    <property type="component" value="Unassembled WGS sequence"/>
</dbReference>
<dbReference type="VEuPathDB" id="FungiDB:PADG_00104"/>
<dbReference type="Gene3D" id="3.50.50.100">
    <property type="match status" value="1"/>
</dbReference>
<dbReference type="Pfam" id="PF07992">
    <property type="entry name" value="Pyr_redox_2"/>
    <property type="match status" value="1"/>
</dbReference>
<evidence type="ECO:0000313" key="3">
    <source>
        <dbReference type="Proteomes" id="UP000242814"/>
    </source>
</evidence>
<organism evidence="2 3">
    <name type="scientific">Paracoccidioides brasiliensis</name>
    <dbReference type="NCBI Taxonomy" id="121759"/>
    <lineage>
        <taxon>Eukaryota</taxon>
        <taxon>Fungi</taxon>
        <taxon>Dikarya</taxon>
        <taxon>Ascomycota</taxon>
        <taxon>Pezizomycotina</taxon>
        <taxon>Eurotiomycetes</taxon>
        <taxon>Eurotiomycetidae</taxon>
        <taxon>Onygenales</taxon>
        <taxon>Ajellomycetaceae</taxon>
        <taxon>Paracoccidioides</taxon>
    </lineage>
</organism>
<feature type="domain" description="FAD/NAD(P)-binding" evidence="1">
    <location>
        <begin position="62"/>
        <end position="342"/>
    </location>
</feature>
<dbReference type="GO" id="GO:0050660">
    <property type="term" value="F:flavin adenine dinucleotide binding"/>
    <property type="evidence" value="ECO:0007669"/>
    <property type="project" value="TreeGrafter"/>
</dbReference>
<sequence length="424" mass="46152">MPSHEGSGSSSNGGPPQQILVIGGSYSGLAATVNLLDLCQGRNCRFAGGLTSESGDVKKKVNVQVTIVDERDGYYHLIGTPLAFASEEYASSAWKRFTDIPALQTPAVKCIQGSVRQVDCERKIAIIREAVTNREIAQKYDYLVASSGLRRTWPSAPQALTRDEYLLETGKHIAKTKIADNGVVVIGGGAVGIEIAAELKMVQPDRKITLIHSRPKLLSSEPLPDEFRDRALKLLHDCGVDTIMGSRVAETTQTQSKEGVPPIHIVKLANGRTMEASYVINAISKYSPTTSYLPNSVLDREGYVKINATLNFPDEVPNSQYHFAAGDVALWSGIKRGGRAMHHGHYVAMNIYQRMLSEMLGTAPKFSELQDLPPSMGLAVGKNAVAYSDFDGVVSGEEVLKLFFEDDLGFLICWNYMKLGDAAN</sequence>
<dbReference type="InterPro" id="IPR023753">
    <property type="entry name" value="FAD/NAD-binding_dom"/>
</dbReference>